<evidence type="ECO:0000313" key="4">
    <source>
        <dbReference type="Proteomes" id="UP000230233"/>
    </source>
</evidence>
<dbReference type="EMBL" id="PDUG01000002">
    <property type="protein sequence ID" value="PIC44295.1"/>
    <property type="molecule type" value="Genomic_DNA"/>
</dbReference>
<evidence type="ECO:0000313" key="1">
    <source>
        <dbReference type="EMBL" id="PIC23456.1"/>
    </source>
</evidence>
<dbReference type="AlphaFoldDB" id="A0A2G5UXP6"/>
<keyword evidence="4" id="KW-1185">Reference proteome</keyword>
<accession>A0A2G5UXP6</accession>
<evidence type="ECO:0000313" key="2">
    <source>
        <dbReference type="EMBL" id="PIC44295.1"/>
    </source>
</evidence>
<name>A0A2G5UXP6_9PELO</name>
<gene>
    <name evidence="2" type="primary">Cnig_chr_II.g4710</name>
    <name evidence="3" type="synonym">Cnig_chr_II.g4920</name>
    <name evidence="1" type="synonym">Cnig_chr_V.g17152</name>
    <name evidence="2" type="ORF">B9Z55_004710</name>
    <name evidence="3" type="ORF">B9Z55_004920</name>
    <name evidence="1" type="ORF">B9Z55_017152</name>
</gene>
<reference evidence="4" key="1">
    <citation type="submission" date="2017-10" db="EMBL/GenBank/DDBJ databases">
        <title>Rapid genome shrinkage in a self-fertile nematode reveals novel sperm competition proteins.</title>
        <authorList>
            <person name="Yin D."/>
            <person name="Schwarz E.M."/>
            <person name="Thomas C.G."/>
            <person name="Felde R.L."/>
            <person name="Korf I.F."/>
            <person name="Cutter A.D."/>
            <person name="Schartner C.M."/>
            <person name="Ralston E.J."/>
            <person name="Meyer B.J."/>
            <person name="Haag E.S."/>
        </authorList>
    </citation>
    <scope>NUCLEOTIDE SEQUENCE [LARGE SCALE GENOMIC DNA]</scope>
    <source>
        <strain evidence="4">JU1422</strain>
    </source>
</reference>
<dbReference type="Proteomes" id="UP000230233">
    <property type="component" value="Chromosome V"/>
</dbReference>
<evidence type="ECO:0000313" key="3">
    <source>
        <dbReference type="EMBL" id="PIC44610.1"/>
    </source>
</evidence>
<dbReference type="EMBL" id="PDUG01000002">
    <property type="protein sequence ID" value="PIC44610.1"/>
    <property type="molecule type" value="Genomic_DNA"/>
</dbReference>
<dbReference type="Proteomes" id="UP000230233">
    <property type="component" value="Chromosome II"/>
</dbReference>
<comment type="caution">
    <text evidence="2">The sequence shown here is derived from an EMBL/GenBank/DDBJ whole genome shotgun (WGS) entry which is preliminary data.</text>
</comment>
<organism evidence="2 4">
    <name type="scientific">Caenorhabditis nigoni</name>
    <dbReference type="NCBI Taxonomy" id="1611254"/>
    <lineage>
        <taxon>Eukaryota</taxon>
        <taxon>Metazoa</taxon>
        <taxon>Ecdysozoa</taxon>
        <taxon>Nematoda</taxon>
        <taxon>Chromadorea</taxon>
        <taxon>Rhabditida</taxon>
        <taxon>Rhabditina</taxon>
        <taxon>Rhabditomorpha</taxon>
        <taxon>Rhabditoidea</taxon>
        <taxon>Rhabditidae</taxon>
        <taxon>Peloderinae</taxon>
        <taxon>Caenorhabditis</taxon>
    </lineage>
</organism>
<sequence>MSPSILLIFTRRSSIPLILQRSNGPRSPLLDLLDVIPRSPSYTRRLRYDVFTTPGSSSSLPLSPGTPDIFVRWIQLRSITISS</sequence>
<reference evidence="2" key="2">
    <citation type="journal article" date="2018" name="Science">
        <title>Rapid genome shrinkage in a self-fertile nematode reveals sperm competition proteins.</title>
        <authorList>
            <person name="Yin D."/>
            <person name="Schwarz E.M."/>
            <person name="Thomas C.G."/>
            <person name="Felde R.L."/>
            <person name="Korf I.F."/>
            <person name="Cutter A.D."/>
            <person name="Schartner C.M."/>
            <person name="Ralston E.J."/>
            <person name="Meyer B.J."/>
            <person name="Haag E.S."/>
        </authorList>
    </citation>
    <scope>NUCLEOTIDE SEQUENCE</scope>
    <source>
        <strain evidence="2">JU1422</strain>
    </source>
</reference>
<proteinExistence type="predicted"/>
<dbReference type="EMBL" id="PDUG01000005">
    <property type="protein sequence ID" value="PIC23456.1"/>
    <property type="molecule type" value="Genomic_DNA"/>
</dbReference>
<protein>
    <submittedName>
        <fullName evidence="2">Uncharacterized protein</fullName>
    </submittedName>
</protein>